<comment type="similarity">
    <text evidence="2">Belongs to the RbfA family.</text>
</comment>
<comment type="function">
    <text evidence="2">One of several proteins that assist in the late maturation steps of the functional core of the 30S ribosomal subunit. Associates with free 30S ribosomal subunits (but not with 30S subunits that are part of 70S ribosomes or polysomes). Required for efficient processing of 16S rRNA. May interact with the 5'-terminal helix region of 16S rRNA.</text>
</comment>
<dbReference type="AlphaFoldDB" id="A0A9D9EH63"/>
<reference evidence="3" key="1">
    <citation type="submission" date="2020-10" db="EMBL/GenBank/DDBJ databases">
        <authorList>
            <person name="Gilroy R."/>
        </authorList>
    </citation>
    <scope>NUCLEOTIDE SEQUENCE</scope>
    <source>
        <strain evidence="3">D3-1215</strain>
    </source>
</reference>
<keyword evidence="2" id="KW-0963">Cytoplasm</keyword>
<comment type="subunit">
    <text evidence="2">Monomer. Binds 30S ribosomal subunits, but not 50S ribosomal subunits or 70S ribosomes.</text>
</comment>
<dbReference type="InterPro" id="IPR023799">
    <property type="entry name" value="RbfA_dom_sf"/>
</dbReference>
<organism evidence="3 4">
    <name type="scientific">Candidatus Enterocola intestinipullorum</name>
    <dbReference type="NCBI Taxonomy" id="2840783"/>
    <lineage>
        <taxon>Bacteria</taxon>
        <taxon>Pseudomonadati</taxon>
        <taxon>Bacteroidota</taxon>
        <taxon>Bacteroidia</taxon>
        <taxon>Bacteroidales</taxon>
        <taxon>Candidatus Enterocola</taxon>
    </lineage>
</organism>
<dbReference type="GO" id="GO:0043024">
    <property type="term" value="F:ribosomal small subunit binding"/>
    <property type="evidence" value="ECO:0007669"/>
    <property type="project" value="TreeGrafter"/>
</dbReference>
<reference evidence="3" key="2">
    <citation type="journal article" date="2021" name="PeerJ">
        <title>Extensive microbial diversity within the chicken gut microbiome revealed by metagenomics and culture.</title>
        <authorList>
            <person name="Gilroy R."/>
            <person name="Ravi A."/>
            <person name="Getino M."/>
            <person name="Pursley I."/>
            <person name="Horton D.L."/>
            <person name="Alikhan N.F."/>
            <person name="Baker D."/>
            <person name="Gharbi K."/>
            <person name="Hall N."/>
            <person name="Watson M."/>
            <person name="Adriaenssens E.M."/>
            <person name="Foster-Nyarko E."/>
            <person name="Jarju S."/>
            <person name="Secka A."/>
            <person name="Antonio M."/>
            <person name="Oren A."/>
            <person name="Chaudhuri R.R."/>
            <person name="La Ragione R."/>
            <person name="Hildebrand F."/>
            <person name="Pallen M.J."/>
        </authorList>
    </citation>
    <scope>NUCLEOTIDE SEQUENCE</scope>
    <source>
        <strain evidence="3">D3-1215</strain>
    </source>
</reference>
<dbReference type="PANTHER" id="PTHR33515:SF1">
    <property type="entry name" value="RIBOSOME-BINDING FACTOR A, CHLOROPLASTIC-RELATED"/>
    <property type="match status" value="1"/>
</dbReference>
<dbReference type="InterPro" id="IPR000238">
    <property type="entry name" value="RbfA"/>
</dbReference>
<name>A0A9D9EH63_9BACT</name>
<dbReference type="GO" id="GO:0030490">
    <property type="term" value="P:maturation of SSU-rRNA"/>
    <property type="evidence" value="ECO:0007669"/>
    <property type="project" value="UniProtKB-UniRule"/>
</dbReference>
<dbReference type="NCBIfam" id="TIGR00082">
    <property type="entry name" value="rbfA"/>
    <property type="match status" value="1"/>
</dbReference>
<dbReference type="Pfam" id="PF02033">
    <property type="entry name" value="RBFA"/>
    <property type="match status" value="1"/>
</dbReference>
<evidence type="ECO:0000313" key="4">
    <source>
        <dbReference type="Proteomes" id="UP000823637"/>
    </source>
</evidence>
<protein>
    <recommendedName>
        <fullName evidence="2">Ribosome-binding factor A</fullName>
    </recommendedName>
</protein>
<gene>
    <name evidence="2 3" type="primary">rbfA</name>
    <name evidence="3" type="ORF">IAC32_03520</name>
</gene>
<dbReference type="HAMAP" id="MF_00003">
    <property type="entry name" value="RbfA"/>
    <property type="match status" value="1"/>
</dbReference>
<dbReference type="GO" id="GO:0005829">
    <property type="term" value="C:cytosol"/>
    <property type="evidence" value="ECO:0007669"/>
    <property type="project" value="TreeGrafter"/>
</dbReference>
<evidence type="ECO:0000256" key="1">
    <source>
        <dbReference type="ARBA" id="ARBA00022517"/>
    </source>
</evidence>
<dbReference type="InterPro" id="IPR015946">
    <property type="entry name" value="KH_dom-like_a/b"/>
</dbReference>
<comment type="subcellular location">
    <subcellularLocation>
        <location evidence="2">Cytoplasm</location>
    </subcellularLocation>
</comment>
<dbReference type="Gene3D" id="3.30.300.20">
    <property type="match status" value="1"/>
</dbReference>
<dbReference type="EMBL" id="JADIMR010000049">
    <property type="protein sequence ID" value="MBO8446800.1"/>
    <property type="molecule type" value="Genomic_DNA"/>
</dbReference>
<accession>A0A9D9EH63</accession>
<dbReference type="SUPFAM" id="SSF89919">
    <property type="entry name" value="Ribosome-binding factor A, RbfA"/>
    <property type="match status" value="1"/>
</dbReference>
<evidence type="ECO:0000313" key="3">
    <source>
        <dbReference type="EMBL" id="MBO8446800.1"/>
    </source>
</evidence>
<sequence length="111" mass="13091">METKRQNKIARLIQKEMSEIFLGMTRQMHNTLVTVTVVRVSPDLSVAKIYLSIFPSEKSQELLEFIRSKSVPIRHDLSQRTRFQLRIVPELSFFLDDSLDYIDHIDQLLKE</sequence>
<proteinExistence type="inferred from homology"/>
<evidence type="ECO:0000256" key="2">
    <source>
        <dbReference type="HAMAP-Rule" id="MF_00003"/>
    </source>
</evidence>
<dbReference type="Proteomes" id="UP000823637">
    <property type="component" value="Unassembled WGS sequence"/>
</dbReference>
<dbReference type="PANTHER" id="PTHR33515">
    <property type="entry name" value="RIBOSOME-BINDING FACTOR A, CHLOROPLASTIC-RELATED"/>
    <property type="match status" value="1"/>
</dbReference>
<keyword evidence="1 2" id="KW-0690">Ribosome biogenesis</keyword>
<comment type="caution">
    <text evidence="3">The sequence shown here is derived from an EMBL/GenBank/DDBJ whole genome shotgun (WGS) entry which is preliminary data.</text>
</comment>